<reference evidence="18" key="1">
    <citation type="submission" date="2013-08" db="EMBL/GenBank/DDBJ databases">
        <title>Gene expansion shapes genome architecture in the human pathogen Lichtheimia corymbifera: an evolutionary genomics analysis in the ancient terrestrial Mucorales (Mucoromycotina).</title>
        <authorList>
            <person name="Schwartze V.U."/>
            <person name="Winter S."/>
            <person name="Shelest E."/>
            <person name="Marcet-Houben M."/>
            <person name="Horn F."/>
            <person name="Wehner S."/>
            <person name="Hoffmann K."/>
            <person name="Riege K."/>
            <person name="Sammeth M."/>
            <person name="Nowrousian M."/>
            <person name="Valiante V."/>
            <person name="Linde J."/>
            <person name="Jacobsen I.D."/>
            <person name="Marz M."/>
            <person name="Brakhage A.A."/>
            <person name="Gabaldon T."/>
            <person name="Bocker S."/>
            <person name="Voigt K."/>
        </authorList>
    </citation>
    <scope>NUCLEOTIDE SEQUENCE [LARGE SCALE GENOMIC DNA]</scope>
    <source>
        <strain evidence="18">FSU 9682</strain>
    </source>
</reference>
<dbReference type="PANTHER" id="PTHR13803">
    <property type="entry name" value="SEC24-RELATED PROTEIN"/>
    <property type="match status" value="1"/>
</dbReference>
<dbReference type="InterPro" id="IPR036465">
    <property type="entry name" value="vWFA_dom_sf"/>
</dbReference>
<keyword evidence="5" id="KW-0813">Transport</keyword>
<comment type="subcellular location">
    <subcellularLocation>
        <location evidence="2">Cytoplasm</location>
    </subcellularLocation>
    <subcellularLocation>
        <location evidence="3">Endoplasmic reticulum membrane</location>
    </subcellularLocation>
    <subcellularLocation>
        <location evidence="1">Golgi apparatus membrane</location>
    </subcellularLocation>
</comment>
<feature type="compositionally biased region" description="Low complexity" evidence="12">
    <location>
        <begin position="155"/>
        <end position="176"/>
    </location>
</feature>
<evidence type="ECO:0000256" key="12">
    <source>
        <dbReference type="SAM" id="MobiDB-lite"/>
    </source>
</evidence>
<dbReference type="Gene3D" id="2.30.30.380">
    <property type="entry name" value="Zn-finger domain of Sec23/24"/>
    <property type="match status" value="1"/>
</dbReference>
<dbReference type="PANTHER" id="PTHR13803:SF39">
    <property type="entry name" value="SECRETORY 24AB, ISOFORM A"/>
    <property type="match status" value="1"/>
</dbReference>
<dbReference type="SUPFAM" id="SSF53300">
    <property type="entry name" value="vWA-like"/>
    <property type="match status" value="1"/>
</dbReference>
<evidence type="ECO:0000256" key="10">
    <source>
        <dbReference type="ARBA" id="ARBA00023034"/>
    </source>
</evidence>
<comment type="caution">
    <text evidence="18">The sequence shown here is derived from an EMBL/GenBank/DDBJ whole genome shotgun (WGS) entry which is preliminary data.</text>
</comment>
<evidence type="ECO:0000256" key="1">
    <source>
        <dbReference type="ARBA" id="ARBA00004394"/>
    </source>
</evidence>
<dbReference type="InterPro" id="IPR007123">
    <property type="entry name" value="Gelsolin-like_dom"/>
</dbReference>
<dbReference type="InterPro" id="IPR036180">
    <property type="entry name" value="Gelsolin-like_dom_sf"/>
</dbReference>
<sequence length="1099" mass="120653">MEKKTHVREDDLITQLNLLLADFWRQVYPIACSGLSAEEVSGFFARFLVSLLLSPDALEKPFAKSIMASQQQPQYPIQPPQQQQPVMQRPPAGNDPRMAPPGYRPVVGNAMPPAHPGMPYRASSGTPPPPHTPPAVGAGSASPPMRPGYRPMPVQQQPSPRMQAAQPPQQAGMRPPMASPMPNTMMMRPAGVGNRVMSPPLQSPSQQPQQPQQPSSTGTPPPPPASQSPTVSAGSSAPQSPVVDHHTRTRKRMYPEQITKAYMDQPATAPINNFGYPQQQQPIQQQQMSSPVPSMPAYPGAQPPTTATTANAAYPQVNAMAGQFGNMNLGGGKAPSIPLLGAPPQISDLYSPPPPIALPQNASVTNSPFVNSDPSFKCCTINAVPSNESVLKKSKLPFALVLSPYRTSDGEHDPVPVVSDYVIARCRRCRTYINPFVTFVEGGQRWKCNMCFLLNDVPAAFDYDAQTQQPVDRWKRAELNYSCVEYVAPTEYMVRPPQTPSYVFVIDVSYSAIQSGMVATAARTILDSLERLPNKDDRTQVGFITVDSSIHFYNMNPELSEPQMLVVSDLEDVFLPQPTHLLANLTKSKELIQGFLEKLPDMFKDTANVNNALGSALQAAFKIVSPFGGKIVCLQSTLPNMGAGSLKPREDPKVLGTAKETPLLNAASPFYKSFAVDCSRSQVSCDMLIFGGQYADVATLGCLPRFTGGQTYFYPGFHASRSEDALKFAHEFSELLAEEIGLEAVLRIRASRNLRMSAFHGNFFIRSTDLLALPNVPRNQSYCVEVAIEDEVRGPTACFQTALLHTTCYGERRIRVVTLCLPVTSSVTDMLNSINPQAVTAYLANKAVERGQTSKLDDARDAVINKTIDILGVYKSQVLGLGKGSTSPQLSVPEHLKLLPLLTLALIKHDGLRNTPLIPSDHRSNAMNLIRTMPLQLLIPYLHPNLYGLHNMPPEAGEIGENGVVFPPALNLTMEKLEPHGCYLMENGQTIFIWVGRGVVPQLCVDLFDVKSYTDIPNGKYTLPTLDTAINKKANTLISKTREMRRGNYYPTVYLVKEDSDPALRMWFLAHLIEDRTENVLSYQQFLQHLKDRVNAGSF</sequence>
<evidence type="ECO:0000256" key="11">
    <source>
        <dbReference type="ARBA" id="ARBA00023136"/>
    </source>
</evidence>
<dbReference type="GO" id="GO:0030127">
    <property type="term" value="C:COPII vesicle coat"/>
    <property type="evidence" value="ECO:0007669"/>
    <property type="project" value="InterPro"/>
</dbReference>
<feature type="domain" description="Zinc finger Sec23/Sec24-type" evidence="14">
    <location>
        <begin position="423"/>
        <end position="460"/>
    </location>
</feature>
<evidence type="ECO:0000256" key="2">
    <source>
        <dbReference type="ARBA" id="ARBA00004496"/>
    </source>
</evidence>
<dbReference type="InterPro" id="IPR041742">
    <property type="entry name" value="Sec24-like_trunk_dom"/>
</dbReference>
<dbReference type="Gene3D" id="1.20.120.730">
    <property type="entry name" value="Sec23/Sec24 helical domain"/>
    <property type="match status" value="1"/>
</dbReference>
<dbReference type="InterPro" id="IPR012990">
    <property type="entry name" value="Beta-sandwich_Sec23_24"/>
</dbReference>
<dbReference type="GO" id="GO:0070971">
    <property type="term" value="C:endoplasmic reticulum exit site"/>
    <property type="evidence" value="ECO:0007669"/>
    <property type="project" value="TreeGrafter"/>
</dbReference>
<evidence type="ECO:0000256" key="6">
    <source>
        <dbReference type="ARBA" id="ARBA00022490"/>
    </source>
</evidence>
<dbReference type="STRING" id="1263082.A0A068SA55"/>
<proteinExistence type="inferred from homology"/>
<dbReference type="GO" id="GO:0090110">
    <property type="term" value="P:COPII-coated vesicle cargo loading"/>
    <property type="evidence" value="ECO:0007669"/>
    <property type="project" value="TreeGrafter"/>
</dbReference>
<evidence type="ECO:0000256" key="7">
    <source>
        <dbReference type="ARBA" id="ARBA00022824"/>
    </source>
</evidence>
<keyword evidence="6" id="KW-0963">Cytoplasm</keyword>
<dbReference type="Pfam" id="PF08033">
    <property type="entry name" value="Sec23_BS"/>
    <property type="match status" value="1"/>
</dbReference>
<protein>
    <submittedName>
        <fullName evidence="18">Protein transporter sec24</fullName>
    </submittedName>
</protein>
<evidence type="ECO:0000256" key="3">
    <source>
        <dbReference type="ARBA" id="ARBA00004586"/>
    </source>
</evidence>
<dbReference type="OrthoDB" id="49016at2759"/>
<evidence type="ECO:0000259" key="17">
    <source>
        <dbReference type="Pfam" id="PF08033"/>
    </source>
</evidence>
<evidence type="ECO:0000259" key="13">
    <source>
        <dbReference type="Pfam" id="PF00626"/>
    </source>
</evidence>
<organism evidence="18 19">
    <name type="scientific">Lichtheimia corymbifera JMRC:FSU:9682</name>
    <dbReference type="NCBI Taxonomy" id="1263082"/>
    <lineage>
        <taxon>Eukaryota</taxon>
        <taxon>Fungi</taxon>
        <taxon>Fungi incertae sedis</taxon>
        <taxon>Mucoromycota</taxon>
        <taxon>Mucoromycotina</taxon>
        <taxon>Mucoromycetes</taxon>
        <taxon>Mucorales</taxon>
        <taxon>Lichtheimiaceae</taxon>
        <taxon>Lichtheimia</taxon>
    </lineage>
</organism>
<keyword evidence="8" id="KW-0931">ER-Golgi transport</keyword>
<evidence type="ECO:0000259" key="16">
    <source>
        <dbReference type="Pfam" id="PF04815"/>
    </source>
</evidence>
<dbReference type="SUPFAM" id="SSF81995">
    <property type="entry name" value="beta-sandwich domain of Sec23/24"/>
    <property type="match status" value="1"/>
</dbReference>
<dbReference type="InterPro" id="IPR006900">
    <property type="entry name" value="Sec23/24_helical_dom"/>
</dbReference>
<feature type="region of interest" description="Disordered" evidence="12">
    <location>
        <begin position="69"/>
        <end position="250"/>
    </location>
</feature>
<dbReference type="GO" id="GO:0000149">
    <property type="term" value="F:SNARE binding"/>
    <property type="evidence" value="ECO:0007669"/>
    <property type="project" value="TreeGrafter"/>
</dbReference>
<evidence type="ECO:0000256" key="8">
    <source>
        <dbReference type="ARBA" id="ARBA00022892"/>
    </source>
</evidence>
<feature type="domain" description="Sec23/Sec24 trunk" evidence="15">
    <location>
        <begin position="497"/>
        <end position="734"/>
    </location>
</feature>
<dbReference type="InterPro" id="IPR036174">
    <property type="entry name" value="Znf_Sec23_Sec24_sf"/>
</dbReference>
<dbReference type="Pfam" id="PF04815">
    <property type="entry name" value="Sec23_helical"/>
    <property type="match status" value="1"/>
</dbReference>
<comment type="similarity">
    <text evidence="4">Belongs to the SEC23/SEC24 family. SEC24 subfamily.</text>
</comment>
<dbReference type="SUPFAM" id="SSF81811">
    <property type="entry name" value="Helical domain of Sec23/24"/>
    <property type="match status" value="1"/>
</dbReference>
<keyword evidence="19" id="KW-1185">Reference proteome</keyword>
<gene>
    <name evidence="18" type="ORF">LCOR_10001.1</name>
</gene>
<dbReference type="Gene3D" id="3.40.20.10">
    <property type="entry name" value="Severin"/>
    <property type="match status" value="1"/>
</dbReference>
<feature type="compositionally biased region" description="Low complexity" evidence="12">
    <location>
        <begin position="70"/>
        <end position="91"/>
    </location>
</feature>
<dbReference type="CDD" id="cd01479">
    <property type="entry name" value="Sec24-like"/>
    <property type="match status" value="1"/>
</dbReference>
<feature type="domain" description="Gelsolin-like" evidence="13">
    <location>
        <begin position="967"/>
        <end position="1035"/>
    </location>
</feature>
<keyword evidence="7" id="KW-0256">Endoplasmic reticulum</keyword>
<dbReference type="Pfam" id="PF04811">
    <property type="entry name" value="Sec23_trunk"/>
    <property type="match status" value="1"/>
</dbReference>
<evidence type="ECO:0000259" key="15">
    <source>
        <dbReference type="Pfam" id="PF04811"/>
    </source>
</evidence>
<keyword evidence="11" id="KW-0472">Membrane</keyword>
<keyword evidence="9" id="KW-0653">Protein transport</keyword>
<evidence type="ECO:0000313" key="18">
    <source>
        <dbReference type="EMBL" id="CDH59174.1"/>
    </source>
</evidence>
<dbReference type="InterPro" id="IPR050550">
    <property type="entry name" value="SEC23_SEC24_subfamily"/>
</dbReference>
<dbReference type="InterPro" id="IPR036175">
    <property type="entry name" value="Sec23/24_helical_dom_sf"/>
</dbReference>
<dbReference type="InterPro" id="IPR006896">
    <property type="entry name" value="Sec23/24_trunk_dom"/>
</dbReference>
<dbReference type="Proteomes" id="UP000027586">
    <property type="component" value="Unassembled WGS sequence"/>
</dbReference>
<feature type="domain" description="Sec23/Sec24 beta-sandwich" evidence="17">
    <location>
        <begin position="741"/>
        <end position="824"/>
    </location>
</feature>
<dbReference type="GO" id="GO:0005789">
    <property type="term" value="C:endoplasmic reticulum membrane"/>
    <property type="evidence" value="ECO:0007669"/>
    <property type="project" value="UniProtKB-SubCell"/>
</dbReference>
<accession>A0A068SA55</accession>
<name>A0A068SA55_9FUNG</name>
<dbReference type="Pfam" id="PF00626">
    <property type="entry name" value="Gelsolin"/>
    <property type="match status" value="1"/>
</dbReference>
<dbReference type="VEuPathDB" id="FungiDB:LCOR_10001.1"/>
<dbReference type="GO" id="GO:0000139">
    <property type="term" value="C:Golgi membrane"/>
    <property type="evidence" value="ECO:0007669"/>
    <property type="project" value="UniProtKB-SubCell"/>
</dbReference>
<dbReference type="InterPro" id="IPR006895">
    <property type="entry name" value="Znf_Sec23_Sec24"/>
</dbReference>
<dbReference type="InterPro" id="IPR029006">
    <property type="entry name" value="ADF-H/Gelsolin-like_dom_sf"/>
</dbReference>
<dbReference type="Gene3D" id="3.40.50.410">
    <property type="entry name" value="von Willebrand factor, type A domain"/>
    <property type="match status" value="1"/>
</dbReference>
<feature type="compositionally biased region" description="Low complexity" evidence="12">
    <location>
        <begin position="198"/>
        <end position="218"/>
    </location>
</feature>
<dbReference type="SUPFAM" id="SSF82754">
    <property type="entry name" value="C-terminal, gelsolin-like domain of Sec23/24"/>
    <property type="match status" value="1"/>
</dbReference>
<evidence type="ECO:0000259" key="14">
    <source>
        <dbReference type="Pfam" id="PF04810"/>
    </source>
</evidence>
<feature type="compositionally biased region" description="Low complexity" evidence="12">
    <location>
        <begin position="134"/>
        <end position="143"/>
    </location>
</feature>
<dbReference type="Gene3D" id="2.60.40.1670">
    <property type="entry name" value="beta-sandwich domain of Sec23/24"/>
    <property type="match status" value="1"/>
</dbReference>
<dbReference type="SUPFAM" id="SSF82919">
    <property type="entry name" value="Zn-finger domain of Sec23/24"/>
    <property type="match status" value="1"/>
</dbReference>
<evidence type="ECO:0000256" key="5">
    <source>
        <dbReference type="ARBA" id="ARBA00022448"/>
    </source>
</evidence>
<dbReference type="EMBL" id="CBTN010000066">
    <property type="protein sequence ID" value="CDH59174.1"/>
    <property type="molecule type" value="Genomic_DNA"/>
</dbReference>
<evidence type="ECO:0000256" key="9">
    <source>
        <dbReference type="ARBA" id="ARBA00022927"/>
    </source>
</evidence>
<keyword evidence="10" id="KW-0333">Golgi apparatus</keyword>
<dbReference type="AlphaFoldDB" id="A0A068SA55"/>
<dbReference type="GO" id="GO:0008270">
    <property type="term" value="F:zinc ion binding"/>
    <property type="evidence" value="ECO:0007669"/>
    <property type="project" value="InterPro"/>
</dbReference>
<dbReference type="GO" id="GO:0006886">
    <property type="term" value="P:intracellular protein transport"/>
    <property type="evidence" value="ECO:0007669"/>
    <property type="project" value="InterPro"/>
</dbReference>
<feature type="domain" description="Sec23/Sec24 helical" evidence="16">
    <location>
        <begin position="836"/>
        <end position="939"/>
    </location>
</feature>
<dbReference type="Pfam" id="PF04810">
    <property type="entry name" value="zf-Sec23_Sec24"/>
    <property type="match status" value="1"/>
</dbReference>
<evidence type="ECO:0000313" key="19">
    <source>
        <dbReference type="Proteomes" id="UP000027586"/>
    </source>
</evidence>
<evidence type="ECO:0000256" key="4">
    <source>
        <dbReference type="ARBA" id="ARBA00008334"/>
    </source>
</evidence>